<dbReference type="SUPFAM" id="SSF52172">
    <property type="entry name" value="CheY-like"/>
    <property type="match status" value="1"/>
</dbReference>
<sequence length="220" mass="25465">MGHILIVDDEKSISDLIVMNLTMVGHTTEQAFDGKEALEKIRTEHFDLCLLDIMLPGKDGFELIDDFKKSTIPVIYLSAKNSLTDRVKGLQLGAEDYIIKPFETLELIVRIDVVLRREGKDKNIFTYNNVVVDMKKHLVLKNDKEIELTAQEYSLLEAMIQNQNLALTREQLLSIAWGYDYSGETRTVDMHIQRLRKKLGWEDIIKTVYKFGYRLEVPRT</sequence>
<dbReference type="Gene3D" id="1.10.10.10">
    <property type="entry name" value="Winged helix-like DNA-binding domain superfamily/Winged helix DNA-binding domain"/>
    <property type="match status" value="1"/>
</dbReference>
<dbReference type="InterPro" id="IPR036388">
    <property type="entry name" value="WH-like_DNA-bd_sf"/>
</dbReference>
<dbReference type="Gene3D" id="6.10.250.690">
    <property type="match status" value="1"/>
</dbReference>
<dbReference type="CDD" id="cd00383">
    <property type="entry name" value="trans_reg_C"/>
    <property type="match status" value="1"/>
</dbReference>
<evidence type="ECO:0000256" key="2">
    <source>
        <dbReference type="ARBA" id="ARBA00022553"/>
    </source>
</evidence>
<feature type="domain" description="Response regulatory" evidence="10">
    <location>
        <begin position="3"/>
        <end position="115"/>
    </location>
</feature>
<dbReference type="PROSITE" id="PS51755">
    <property type="entry name" value="OMPR_PHOB"/>
    <property type="match status" value="1"/>
</dbReference>
<dbReference type="Proteomes" id="UP000595897">
    <property type="component" value="Chromosome"/>
</dbReference>
<dbReference type="InterPro" id="IPR001789">
    <property type="entry name" value="Sig_transdc_resp-reg_receiver"/>
</dbReference>
<evidence type="ECO:0000256" key="9">
    <source>
        <dbReference type="PROSITE-ProRule" id="PRU01091"/>
    </source>
</evidence>
<reference evidence="12 13" key="1">
    <citation type="submission" date="2020-11" db="EMBL/GenBank/DDBJ databases">
        <title>Draft genome sequencing of a Lachnospiraceae strain isolated from anoxic soil subjected to BSD treatment.</title>
        <authorList>
            <person name="Uek A."/>
            <person name="Tonouchi A."/>
        </authorList>
    </citation>
    <scope>NUCLEOTIDE SEQUENCE [LARGE SCALE GENOMIC DNA]</scope>
    <source>
        <strain evidence="12 13">TB5</strain>
    </source>
</reference>
<feature type="modified residue" description="4-aspartylphosphate" evidence="8">
    <location>
        <position position="52"/>
    </location>
</feature>
<dbReference type="InterPro" id="IPR011006">
    <property type="entry name" value="CheY-like_superfamily"/>
</dbReference>
<dbReference type="SMART" id="SM00448">
    <property type="entry name" value="REC"/>
    <property type="match status" value="1"/>
</dbReference>
<dbReference type="PANTHER" id="PTHR48111:SF21">
    <property type="entry name" value="DNA-BINDING DUAL MASTER TRANSCRIPTIONAL REGULATOR RPAA"/>
    <property type="match status" value="1"/>
</dbReference>
<dbReference type="Pfam" id="PF00072">
    <property type="entry name" value="Response_reg"/>
    <property type="match status" value="1"/>
</dbReference>
<evidence type="ECO:0000256" key="5">
    <source>
        <dbReference type="ARBA" id="ARBA00023125"/>
    </source>
</evidence>
<dbReference type="PANTHER" id="PTHR48111">
    <property type="entry name" value="REGULATOR OF RPOS"/>
    <property type="match status" value="1"/>
</dbReference>
<protein>
    <recommendedName>
        <fullName evidence="1">Stage 0 sporulation protein A homolog</fullName>
    </recommendedName>
</protein>
<evidence type="ECO:0000259" key="10">
    <source>
        <dbReference type="PROSITE" id="PS50110"/>
    </source>
</evidence>
<keyword evidence="4" id="KW-0805">Transcription regulation</keyword>
<accession>A0A7R7IF21</accession>
<comment type="function">
    <text evidence="7">May play the central regulatory role in sporulation. It may be an element of the effector pathway responsible for the activation of sporulation genes in response to nutritional stress. Spo0A may act in concert with spo0H (a sigma factor) to control the expression of some genes that are critical to the sporulation process.</text>
</comment>
<dbReference type="GO" id="GO:0005829">
    <property type="term" value="C:cytosol"/>
    <property type="evidence" value="ECO:0007669"/>
    <property type="project" value="TreeGrafter"/>
</dbReference>
<keyword evidence="13" id="KW-1185">Reference proteome</keyword>
<evidence type="ECO:0000313" key="13">
    <source>
        <dbReference type="Proteomes" id="UP000595897"/>
    </source>
</evidence>
<dbReference type="Gene3D" id="3.40.50.2300">
    <property type="match status" value="1"/>
</dbReference>
<dbReference type="GO" id="GO:0000976">
    <property type="term" value="F:transcription cis-regulatory region binding"/>
    <property type="evidence" value="ECO:0007669"/>
    <property type="project" value="TreeGrafter"/>
</dbReference>
<evidence type="ECO:0000256" key="1">
    <source>
        <dbReference type="ARBA" id="ARBA00018672"/>
    </source>
</evidence>
<keyword evidence="3" id="KW-0902">Two-component regulatory system</keyword>
<evidence type="ECO:0000313" key="12">
    <source>
        <dbReference type="EMBL" id="BCN32719.1"/>
    </source>
</evidence>
<evidence type="ECO:0000256" key="6">
    <source>
        <dbReference type="ARBA" id="ARBA00023163"/>
    </source>
</evidence>
<dbReference type="Pfam" id="PF00486">
    <property type="entry name" value="Trans_reg_C"/>
    <property type="match status" value="1"/>
</dbReference>
<dbReference type="InterPro" id="IPR001867">
    <property type="entry name" value="OmpR/PhoB-type_DNA-bd"/>
</dbReference>
<dbReference type="GO" id="GO:0032993">
    <property type="term" value="C:protein-DNA complex"/>
    <property type="evidence" value="ECO:0007669"/>
    <property type="project" value="TreeGrafter"/>
</dbReference>
<feature type="domain" description="OmpR/PhoB-type" evidence="11">
    <location>
        <begin position="122"/>
        <end position="217"/>
    </location>
</feature>
<evidence type="ECO:0000256" key="7">
    <source>
        <dbReference type="ARBA" id="ARBA00024867"/>
    </source>
</evidence>
<evidence type="ECO:0000259" key="11">
    <source>
        <dbReference type="PROSITE" id="PS51755"/>
    </source>
</evidence>
<evidence type="ECO:0000256" key="3">
    <source>
        <dbReference type="ARBA" id="ARBA00023012"/>
    </source>
</evidence>
<organism evidence="12 13">
    <name type="scientific">Anaeromicropila herbilytica</name>
    <dbReference type="NCBI Taxonomy" id="2785025"/>
    <lineage>
        <taxon>Bacteria</taxon>
        <taxon>Bacillati</taxon>
        <taxon>Bacillota</taxon>
        <taxon>Clostridia</taxon>
        <taxon>Lachnospirales</taxon>
        <taxon>Lachnospiraceae</taxon>
        <taxon>Anaeromicropila</taxon>
    </lineage>
</organism>
<dbReference type="PROSITE" id="PS50110">
    <property type="entry name" value="RESPONSE_REGULATORY"/>
    <property type="match status" value="1"/>
</dbReference>
<proteinExistence type="predicted"/>
<evidence type="ECO:0000256" key="8">
    <source>
        <dbReference type="PROSITE-ProRule" id="PRU00169"/>
    </source>
</evidence>
<keyword evidence="6" id="KW-0804">Transcription</keyword>
<feature type="DNA-binding region" description="OmpR/PhoB-type" evidence="9">
    <location>
        <begin position="122"/>
        <end position="217"/>
    </location>
</feature>
<dbReference type="InterPro" id="IPR039420">
    <property type="entry name" value="WalR-like"/>
</dbReference>
<keyword evidence="5 9" id="KW-0238">DNA-binding</keyword>
<dbReference type="GO" id="GO:0006355">
    <property type="term" value="P:regulation of DNA-templated transcription"/>
    <property type="evidence" value="ECO:0007669"/>
    <property type="project" value="InterPro"/>
</dbReference>
<keyword evidence="2 8" id="KW-0597">Phosphoprotein</keyword>
<dbReference type="KEGG" id="ahb:bsdtb5_40140"/>
<dbReference type="AlphaFoldDB" id="A0A7R7IF21"/>
<evidence type="ECO:0000256" key="4">
    <source>
        <dbReference type="ARBA" id="ARBA00023015"/>
    </source>
</evidence>
<dbReference type="RefSeq" id="WP_271713743.1">
    <property type="nucleotide sequence ID" value="NZ_AP024169.1"/>
</dbReference>
<name>A0A7R7IF21_9FIRM</name>
<dbReference type="SMART" id="SM00862">
    <property type="entry name" value="Trans_reg_C"/>
    <property type="match status" value="1"/>
</dbReference>
<dbReference type="EMBL" id="AP024169">
    <property type="protein sequence ID" value="BCN32719.1"/>
    <property type="molecule type" value="Genomic_DNA"/>
</dbReference>
<gene>
    <name evidence="12" type="primary">phoP</name>
    <name evidence="12" type="ORF">bsdtb5_40140</name>
</gene>
<dbReference type="GO" id="GO:0000156">
    <property type="term" value="F:phosphorelay response regulator activity"/>
    <property type="evidence" value="ECO:0007669"/>
    <property type="project" value="TreeGrafter"/>
</dbReference>